<dbReference type="Proteomes" id="UP001497497">
    <property type="component" value="Unassembled WGS sequence"/>
</dbReference>
<comment type="caution">
    <text evidence="2">The sequence shown here is derived from an EMBL/GenBank/DDBJ whole genome shotgun (WGS) entry which is preliminary data.</text>
</comment>
<dbReference type="EMBL" id="CAXITT010000133">
    <property type="protein sequence ID" value="CAL1533094.1"/>
    <property type="molecule type" value="Genomic_DNA"/>
</dbReference>
<protein>
    <submittedName>
        <fullName evidence="2">Uncharacterized protein</fullName>
    </submittedName>
</protein>
<organism evidence="2 3">
    <name type="scientific">Lymnaea stagnalis</name>
    <name type="common">Great pond snail</name>
    <name type="synonym">Helix stagnalis</name>
    <dbReference type="NCBI Taxonomy" id="6523"/>
    <lineage>
        <taxon>Eukaryota</taxon>
        <taxon>Metazoa</taxon>
        <taxon>Spiralia</taxon>
        <taxon>Lophotrochozoa</taxon>
        <taxon>Mollusca</taxon>
        <taxon>Gastropoda</taxon>
        <taxon>Heterobranchia</taxon>
        <taxon>Euthyneura</taxon>
        <taxon>Panpulmonata</taxon>
        <taxon>Hygrophila</taxon>
        <taxon>Lymnaeoidea</taxon>
        <taxon>Lymnaeidae</taxon>
        <taxon>Lymnaea</taxon>
    </lineage>
</organism>
<evidence type="ECO:0000313" key="3">
    <source>
        <dbReference type="Proteomes" id="UP001497497"/>
    </source>
</evidence>
<name>A0AAV2HGY9_LYMST</name>
<keyword evidence="3" id="KW-1185">Reference proteome</keyword>
<feature type="region of interest" description="Disordered" evidence="1">
    <location>
        <begin position="55"/>
        <end position="108"/>
    </location>
</feature>
<gene>
    <name evidence="2" type="ORF">GSLYS_00007112001</name>
</gene>
<accession>A0AAV2HGY9</accession>
<sequence>MENKPMNGSVCFFKRAKNIYIPAMSVSDSGIEAPTEAPSFELSGHKLHPIQSLKAGDGAGLRHSGKPPLMPVAFHKTSGTWRQRYKQPASSSPSHSLHAEPHYGNSLF</sequence>
<proteinExistence type="predicted"/>
<dbReference type="AlphaFoldDB" id="A0AAV2HGY9"/>
<evidence type="ECO:0000313" key="2">
    <source>
        <dbReference type="EMBL" id="CAL1533094.1"/>
    </source>
</evidence>
<reference evidence="2 3" key="1">
    <citation type="submission" date="2024-04" db="EMBL/GenBank/DDBJ databases">
        <authorList>
            <consortium name="Genoscope - CEA"/>
            <person name="William W."/>
        </authorList>
    </citation>
    <scope>NUCLEOTIDE SEQUENCE [LARGE SCALE GENOMIC DNA]</scope>
</reference>
<evidence type="ECO:0000256" key="1">
    <source>
        <dbReference type="SAM" id="MobiDB-lite"/>
    </source>
</evidence>